<feature type="transmembrane region" description="Helical" evidence="2">
    <location>
        <begin position="114"/>
        <end position="132"/>
    </location>
</feature>
<name>A0AAN7KAU2_TRANT</name>
<feature type="region of interest" description="Disordered" evidence="1">
    <location>
        <begin position="1"/>
        <end position="52"/>
    </location>
</feature>
<evidence type="ECO:0000313" key="4">
    <source>
        <dbReference type="Proteomes" id="UP001346149"/>
    </source>
</evidence>
<sequence length="460" mass="51573">MEEPLPAAQASEEPSSVQSPLLASAQNDHVNDGHLQRREARDRSPEDGGDTQLDQTLQKLETFLSFLGFKQSTFFGVVLSWSAFSLVGVVLPVIVLELSDCSDCEAYQIKSFELVILASQASLAAVSLLCLSHNLRKYGIRKFLFVDRYSGHMSRYSDQYIKQIKGSVRLLVIWSLPWFLLKTAREIARAVYIPRVSWWLSIYILLALIISWTYLSLVFLSASILFHLVCNLQVIHFDDYGKLLERENDVFLFIEEHIRLRHYLSKISHRFRIFLILQFFIVTASQFVTLFQTTGYSGIITLINGGDFAVSTIVQVVGIILCLHAATRISHRAQGVAALASRWHALMTCGSSSTEGSVPRTSGNMGNSELPYTLSSLRIDYSESDLESLEYVAIPTSAQLASYMSSYHRRQAFVSYLQTNPGGITIFGWTVDRALITTIFFIELSLVTFVLGKTIAVSSS</sequence>
<dbReference type="EMBL" id="JAXQNO010000024">
    <property type="protein sequence ID" value="KAK4763391.1"/>
    <property type="molecule type" value="Genomic_DNA"/>
</dbReference>
<evidence type="ECO:0000313" key="3">
    <source>
        <dbReference type="EMBL" id="KAK4763391.1"/>
    </source>
</evidence>
<evidence type="ECO:0000256" key="1">
    <source>
        <dbReference type="SAM" id="MobiDB-lite"/>
    </source>
</evidence>
<feature type="transmembrane region" description="Helical" evidence="2">
    <location>
        <begin position="164"/>
        <end position="181"/>
    </location>
</feature>
<keyword evidence="2" id="KW-0812">Transmembrane</keyword>
<feature type="transmembrane region" description="Helical" evidence="2">
    <location>
        <begin position="74"/>
        <end position="94"/>
    </location>
</feature>
<dbReference type="AlphaFoldDB" id="A0AAN7KAU2"/>
<dbReference type="PANTHER" id="PTHR31963">
    <property type="entry name" value="RAS GUANINE NUCLEOTIDE EXCHANGE FACTOR K"/>
    <property type="match status" value="1"/>
</dbReference>
<proteinExistence type="predicted"/>
<feature type="transmembrane region" description="Helical" evidence="2">
    <location>
        <begin position="201"/>
        <end position="226"/>
    </location>
</feature>
<reference evidence="3 4" key="1">
    <citation type="journal article" date="2023" name="Hortic Res">
        <title>Pangenome of water caltrop reveals structural variations and asymmetric subgenome divergence after allopolyploidization.</title>
        <authorList>
            <person name="Zhang X."/>
            <person name="Chen Y."/>
            <person name="Wang L."/>
            <person name="Yuan Y."/>
            <person name="Fang M."/>
            <person name="Shi L."/>
            <person name="Lu R."/>
            <person name="Comes H.P."/>
            <person name="Ma Y."/>
            <person name="Chen Y."/>
            <person name="Huang G."/>
            <person name="Zhou Y."/>
            <person name="Zheng Z."/>
            <person name="Qiu Y."/>
        </authorList>
    </citation>
    <scope>NUCLEOTIDE SEQUENCE [LARGE SCALE GENOMIC DNA]</scope>
    <source>
        <strain evidence="3">F231</strain>
    </source>
</reference>
<evidence type="ECO:0000256" key="2">
    <source>
        <dbReference type="SAM" id="Phobius"/>
    </source>
</evidence>
<protein>
    <submittedName>
        <fullName evidence="3">Uncharacterized protein</fullName>
    </submittedName>
</protein>
<gene>
    <name evidence="3" type="ORF">SAY86_009159</name>
</gene>
<feature type="compositionally biased region" description="Polar residues" evidence="1">
    <location>
        <begin position="12"/>
        <end position="28"/>
    </location>
</feature>
<organism evidence="3 4">
    <name type="scientific">Trapa natans</name>
    <name type="common">Water chestnut</name>
    <dbReference type="NCBI Taxonomy" id="22666"/>
    <lineage>
        <taxon>Eukaryota</taxon>
        <taxon>Viridiplantae</taxon>
        <taxon>Streptophyta</taxon>
        <taxon>Embryophyta</taxon>
        <taxon>Tracheophyta</taxon>
        <taxon>Spermatophyta</taxon>
        <taxon>Magnoliopsida</taxon>
        <taxon>eudicotyledons</taxon>
        <taxon>Gunneridae</taxon>
        <taxon>Pentapetalae</taxon>
        <taxon>rosids</taxon>
        <taxon>malvids</taxon>
        <taxon>Myrtales</taxon>
        <taxon>Lythraceae</taxon>
        <taxon>Trapa</taxon>
    </lineage>
</organism>
<comment type="caution">
    <text evidence="3">The sequence shown here is derived from an EMBL/GenBank/DDBJ whole genome shotgun (WGS) entry which is preliminary data.</text>
</comment>
<dbReference type="Pfam" id="PF12056">
    <property type="entry name" value="DUF3537"/>
    <property type="match status" value="1"/>
</dbReference>
<dbReference type="InterPro" id="IPR021924">
    <property type="entry name" value="DUF3537"/>
</dbReference>
<keyword evidence="4" id="KW-1185">Reference proteome</keyword>
<feature type="transmembrane region" description="Helical" evidence="2">
    <location>
        <begin position="271"/>
        <end position="288"/>
    </location>
</feature>
<feature type="transmembrane region" description="Helical" evidence="2">
    <location>
        <begin position="308"/>
        <end position="326"/>
    </location>
</feature>
<keyword evidence="2" id="KW-1133">Transmembrane helix</keyword>
<feature type="compositionally biased region" description="Basic and acidic residues" evidence="1">
    <location>
        <begin position="29"/>
        <end position="46"/>
    </location>
</feature>
<dbReference type="PANTHER" id="PTHR31963:SF2">
    <property type="entry name" value="ZINC FINGER CONSTANS-LIKE PROTEIN (DUF3537)"/>
    <property type="match status" value="1"/>
</dbReference>
<keyword evidence="2" id="KW-0472">Membrane</keyword>
<dbReference type="Proteomes" id="UP001346149">
    <property type="component" value="Unassembled WGS sequence"/>
</dbReference>
<accession>A0AAN7KAU2</accession>